<evidence type="ECO:0000256" key="5">
    <source>
        <dbReference type="ARBA" id="ARBA00023136"/>
    </source>
</evidence>
<dbReference type="InterPro" id="IPR042094">
    <property type="entry name" value="T2SS_GspF_sf"/>
</dbReference>
<dbReference type="Pfam" id="PF00482">
    <property type="entry name" value="T2SSF"/>
    <property type="match status" value="1"/>
</dbReference>
<evidence type="ECO:0000256" key="4">
    <source>
        <dbReference type="ARBA" id="ARBA00022989"/>
    </source>
</evidence>
<evidence type="ECO:0000256" key="3">
    <source>
        <dbReference type="ARBA" id="ARBA00022692"/>
    </source>
</evidence>
<dbReference type="RefSeq" id="WP_273000796.1">
    <property type="nucleotide sequence ID" value="NZ_PEBV01000061.1"/>
</dbReference>
<name>A0A2T5G420_HYDSH</name>
<evidence type="ECO:0000256" key="6">
    <source>
        <dbReference type="SAM" id="Phobius"/>
    </source>
</evidence>
<feature type="domain" description="Type II secretion system protein GspF" evidence="7">
    <location>
        <begin position="108"/>
        <end position="230"/>
    </location>
</feature>
<dbReference type="InterPro" id="IPR018076">
    <property type="entry name" value="T2SS_GspF_dom"/>
</dbReference>
<feature type="transmembrane region" description="Helical" evidence="6">
    <location>
        <begin position="6"/>
        <end position="24"/>
    </location>
</feature>
<keyword evidence="4 6" id="KW-1133">Transmembrane helix</keyword>
<dbReference type="AlphaFoldDB" id="A0A2T5G420"/>
<evidence type="ECO:0000313" key="8">
    <source>
        <dbReference type="EMBL" id="PTQ50933.1"/>
    </source>
</evidence>
<dbReference type="Gene3D" id="1.20.81.30">
    <property type="entry name" value="Type II secretion system (T2SS), domain F"/>
    <property type="match status" value="1"/>
</dbReference>
<evidence type="ECO:0000256" key="1">
    <source>
        <dbReference type="ARBA" id="ARBA00004651"/>
    </source>
</evidence>
<sequence length="275" mass="30456">MALKTAAVLLVFCSILTIYYFGFYRPRYVRKEAEWRASYGLRPESARFATDVVLGAGLVFAVAFAVTGKLHLALMALPGGFLVARWQAGRRRKKKQELLRSQFVQVIANLSSSLSGGLSPYQALEEITPSLPEPARSVFVGILRQTRAGSGYLDAIRDARKATDWEELDLLATALDIYRETGGNLVEVFQYMQESLAGREADRRYVNSLLAQIRMTARVLSALPFFLVLVARLLAPEFMAPLLDDPVGNVLLLFIVGSIAFGNVFIERMVRGTVG</sequence>
<protein>
    <submittedName>
        <fullName evidence="8">Flp pilus assembly protein TadB</fullName>
    </submittedName>
</protein>
<dbReference type="EMBL" id="PEBV01000061">
    <property type="protein sequence ID" value="PTQ50933.1"/>
    <property type="molecule type" value="Genomic_DNA"/>
</dbReference>
<dbReference type="PANTHER" id="PTHR35007:SF1">
    <property type="entry name" value="PILUS ASSEMBLY PROTEIN"/>
    <property type="match status" value="1"/>
</dbReference>
<feature type="transmembrane region" description="Helical" evidence="6">
    <location>
        <begin position="217"/>
        <end position="235"/>
    </location>
</feature>
<dbReference type="PANTHER" id="PTHR35007">
    <property type="entry name" value="INTEGRAL MEMBRANE PROTEIN-RELATED"/>
    <property type="match status" value="1"/>
</dbReference>
<comment type="subcellular location">
    <subcellularLocation>
        <location evidence="1">Cell membrane</location>
        <topology evidence="1">Multi-pass membrane protein</topology>
    </subcellularLocation>
</comment>
<accession>A0A2T5G420</accession>
<feature type="transmembrane region" description="Helical" evidence="6">
    <location>
        <begin position="247"/>
        <end position="266"/>
    </location>
</feature>
<keyword evidence="2" id="KW-1003">Cell membrane</keyword>
<gene>
    <name evidence="8" type="ORF">HSCHL_2045</name>
</gene>
<reference evidence="8 9" key="1">
    <citation type="submission" date="2017-08" db="EMBL/GenBank/DDBJ databases">
        <title>Burning lignite coal seam in the remote Altai Mountains harbors a hydrogen-driven thermophilic microbial community.</title>
        <authorList>
            <person name="Kadnikov V.V."/>
            <person name="Mardanov A.V."/>
            <person name="Ivasenko D."/>
            <person name="Beletsky A.V."/>
            <person name="Karnachuk O.V."/>
            <person name="Ravin N.V."/>
        </authorList>
    </citation>
    <scope>NUCLEOTIDE SEQUENCE [LARGE SCALE GENOMIC DNA]</scope>
    <source>
        <strain evidence="8">AL33</strain>
    </source>
</reference>
<evidence type="ECO:0000313" key="9">
    <source>
        <dbReference type="Proteomes" id="UP000244180"/>
    </source>
</evidence>
<evidence type="ECO:0000259" key="7">
    <source>
        <dbReference type="Pfam" id="PF00482"/>
    </source>
</evidence>
<dbReference type="GO" id="GO:0005886">
    <property type="term" value="C:plasma membrane"/>
    <property type="evidence" value="ECO:0007669"/>
    <property type="project" value="UniProtKB-SubCell"/>
</dbReference>
<feature type="transmembrane region" description="Helical" evidence="6">
    <location>
        <begin position="70"/>
        <end position="88"/>
    </location>
</feature>
<comment type="caution">
    <text evidence="8">The sequence shown here is derived from an EMBL/GenBank/DDBJ whole genome shotgun (WGS) entry which is preliminary data.</text>
</comment>
<keyword evidence="5 6" id="KW-0472">Membrane</keyword>
<evidence type="ECO:0000256" key="2">
    <source>
        <dbReference type="ARBA" id="ARBA00022475"/>
    </source>
</evidence>
<feature type="transmembrane region" description="Helical" evidence="6">
    <location>
        <begin position="45"/>
        <end position="64"/>
    </location>
</feature>
<organism evidence="8 9">
    <name type="scientific">Hydrogenibacillus schlegelii</name>
    <name type="common">Bacillus schlegelii</name>
    <dbReference type="NCBI Taxonomy" id="1484"/>
    <lineage>
        <taxon>Bacteria</taxon>
        <taxon>Bacillati</taxon>
        <taxon>Bacillota</taxon>
        <taxon>Bacilli</taxon>
        <taxon>Bacillales</taxon>
        <taxon>Bacillales Family X. Incertae Sedis</taxon>
        <taxon>Hydrogenibacillus</taxon>
    </lineage>
</organism>
<dbReference type="Proteomes" id="UP000244180">
    <property type="component" value="Unassembled WGS sequence"/>
</dbReference>
<keyword evidence="3 6" id="KW-0812">Transmembrane</keyword>
<proteinExistence type="predicted"/>